<keyword evidence="12" id="KW-0131">Cell cycle</keyword>
<dbReference type="InterPro" id="IPR003593">
    <property type="entry name" value="AAA+_ATPase"/>
</dbReference>
<comment type="subunit">
    <text evidence="14">Homohexamer. Forms a ring that surrounds DNA.</text>
</comment>
<dbReference type="Pfam" id="PF01580">
    <property type="entry name" value="FtsK_SpoIIIE"/>
    <property type="match status" value="1"/>
</dbReference>
<evidence type="ECO:0000256" key="4">
    <source>
        <dbReference type="ARBA" id="ARBA00022618"/>
    </source>
</evidence>
<dbReference type="Proteomes" id="UP000230956">
    <property type="component" value="Unassembled WGS sequence"/>
</dbReference>
<evidence type="ECO:0000256" key="6">
    <source>
        <dbReference type="ARBA" id="ARBA00022741"/>
    </source>
</evidence>
<evidence type="ECO:0000256" key="3">
    <source>
        <dbReference type="ARBA" id="ARBA00022475"/>
    </source>
</evidence>
<evidence type="ECO:0000313" key="19">
    <source>
        <dbReference type="Proteomes" id="UP000230956"/>
    </source>
</evidence>
<feature type="transmembrane region" description="Helical" evidence="16">
    <location>
        <begin position="19"/>
        <end position="36"/>
    </location>
</feature>
<sequence>MARTSKKTTNNQPEHIEEVYGIAMITVGALVLVSLFSHSSGIAGKMIEQTLKWLFGIARYAMPFGMIGAGFGLIMRRVDLKSEMVAIGGALAFLSSLALIHLRVPLSQQFAQKNLFEYGGIFGASISYVVRFLFADLGSYIIFGAGVLIGVVMITEFSIGALLNNAAEKGQEVGKKLDDQIRSKKDKLPKIKQVKEQRTEIDTPVMIKQGPKYHEPIQPVVMDNSMLSKPTTQLKIDMDKQLEGATTYLLPSPDLLKRTSGGGLKAHKGVKENSQALERVLSDFDVDARVTKVIKGPTVTRYELQLASGVKVNSILNLSDDIALALATADVRIQAPIPGKSAIGIEVPNQYREMVTLGDILNTQQFQDHKAILTIGVGKDISGQPILANIGDMPHLLIAGATGSGKSVCVNTILMSIMARAKPDLVKLILVDPKRVELNLYADIPHLITPVVINPKQAATALTWAVGEMEDRFQVLSEVGARNIDQYNAIISKQKNNDVPPMPYMLIVIDELADLMMVAASEVEDAIVRIAQLARAVGIHLIIATQRPSTDIITGLIKANITHRIAFAVSSQIDSRVILDTPGAEKLVGKGDMLYSTPSVSKPVRIQGAFVTEQEIELVTTYCKKQAKPEYRREILADKRSQYGFDFDDPMLNDAIKIVVNAGQASVSMLQRRLRLGYSRAARLIDMMEAKGIVGSYEGNKPRAVMLSLEELDELVGKGEH</sequence>
<evidence type="ECO:0000259" key="17">
    <source>
        <dbReference type="PROSITE" id="PS50901"/>
    </source>
</evidence>
<evidence type="ECO:0000256" key="15">
    <source>
        <dbReference type="PROSITE-ProRule" id="PRU00289"/>
    </source>
</evidence>
<keyword evidence="9 16" id="KW-1133">Transmembrane helix</keyword>
<evidence type="ECO:0000256" key="1">
    <source>
        <dbReference type="ARBA" id="ARBA00004651"/>
    </source>
</evidence>
<dbReference type="EMBL" id="PFNG01000164">
    <property type="protein sequence ID" value="PIZ37808.1"/>
    <property type="molecule type" value="Genomic_DNA"/>
</dbReference>
<feature type="binding site" evidence="15">
    <location>
        <begin position="400"/>
        <end position="407"/>
    </location>
    <ligand>
        <name>ATP</name>
        <dbReference type="ChEBI" id="CHEBI:30616"/>
    </ligand>
</feature>
<dbReference type="GO" id="GO:0005886">
    <property type="term" value="C:plasma membrane"/>
    <property type="evidence" value="ECO:0007669"/>
    <property type="project" value="UniProtKB-SubCell"/>
</dbReference>
<dbReference type="InterPro" id="IPR036390">
    <property type="entry name" value="WH_DNA-bd_sf"/>
</dbReference>
<comment type="caution">
    <text evidence="18">The sequence shown here is derived from an EMBL/GenBank/DDBJ whole genome shotgun (WGS) entry which is preliminary data.</text>
</comment>
<evidence type="ECO:0000256" key="7">
    <source>
        <dbReference type="ARBA" id="ARBA00022829"/>
    </source>
</evidence>
<keyword evidence="7" id="KW-0159">Chromosome partition</keyword>
<dbReference type="AlphaFoldDB" id="A0A2M7T858"/>
<reference evidence="19" key="1">
    <citation type="submission" date="2017-09" db="EMBL/GenBank/DDBJ databases">
        <title>Depth-based differentiation of microbial function through sediment-hosted aquifers and enrichment of novel symbionts in the deep terrestrial subsurface.</title>
        <authorList>
            <person name="Probst A.J."/>
            <person name="Ladd B."/>
            <person name="Jarett J.K."/>
            <person name="Geller-Mcgrath D.E."/>
            <person name="Sieber C.M.K."/>
            <person name="Emerson J.B."/>
            <person name="Anantharaman K."/>
            <person name="Thomas B.C."/>
            <person name="Malmstrom R."/>
            <person name="Stieglmeier M."/>
            <person name="Klingl A."/>
            <person name="Woyke T."/>
            <person name="Ryan C.M."/>
            <person name="Banfield J.F."/>
        </authorList>
    </citation>
    <scope>NUCLEOTIDE SEQUENCE [LARGE SCALE GENOMIC DNA]</scope>
</reference>
<dbReference type="InterPro" id="IPR025199">
    <property type="entry name" value="FtsK_4TM"/>
</dbReference>
<dbReference type="RefSeq" id="WP_286976935.1">
    <property type="nucleotide sequence ID" value="NZ_PFNG01000164.1"/>
</dbReference>
<proteinExistence type="inferred from homology"/>
<evidence type="ECO:0000256" key="12">
    <source>
        <dbReference type="ARBA" id="ARBA00023306"/>
    </source>
</evidence>
<dbReference type="Pfam" id="PF13491">
    <property type="entry name" value="FtsK_4TM"/>
    <property type="match status" value="1"/>
</dbReference>
<gene>
    <name evidence="18" type="ORF">COY37_06875</name>
</gene>
<comment type="function">
    <text evidence="13">Essential cell division protein that coordinates cell division and chromosome segregation. The N-terminus is involved in assembly of the cell-division machinery. The C-terminus functions as a DNA motor that moves dsDNA in an ATP-dependent manner towards the dif recombination site, which is located within the replication terminus region. Required for activation of the Xer recombinase, allowing activation of chromosome unlinking by recombination.</text>
</comment>
<keyword evidence="8 15" id="KW-0067">ATP-binding</keyword>
<dbReference type="Gene3D" id="3.40.50.300">
    <property type="entry name" value="P-loop containing nucleotide triphosphate hydrolases"/>
    <property type="match status" value="1"/>
</dbReference>
<dbReference type="SMART" id="SM00382">
    <property type="entry name" value="AAA"/>
    <property type="match status" value="1"/>
</dbReference>
<comment type="subcellular location">
    <subcellularLocation>
        <location evidence="1">Cell membrane</location>
        <topology evidence="1">Multi-pass membrane protein</topology>
    </subcellularLocation>
</comment>
<dbReference type="SUPFAM" id="SSF46785">
    <property type="entry name" value="Winged helix' DNA-binding domain"/>
    <property type="match status" value="1"/>
</dbReference>
<evidence type="ECO:0000256" key="13">
    <source>
        <dbReference type="ARBA" id="ARBA00024986"/>
    </source>
</evidence>
<dbReference type="GO" id="GO:0051301">
    <property type="term" value="P:cell division"/>
    <property type="evidence" value="ECO:0007669"/>
    <property type="project" value="UniProtKB-KW"/>
</dbReference>
<keyword evidence="11 16" id="KW-0472">Membrane</keyword>
<feature type="domain" description="FtsK" evidence="17">
    <location>
        <begin position="383"/>
        <end position="576"/>
    </location>
</feature>
<comment type="similarity">
    <text evidence="2">Belongs to the FtsK/SpoIIIE/SftA family.</text>
</comment>
<organism evidence="18 19">
    <name type="scientific">Candidatus Aquicultor secundus</name>
    <dbReference type="NCBI Taxonomy" id="1973895"/>
    <lineage>
        <taxon>Bacteria</taxon>
        <taxon>Bacillati</taxon>
        <taxon>Actinomycetota</taxon>
        <taxon>Candidatus Aquicultoria</taxon>
        <taxon>Candidatus Aquicultorales</taxon>
        <taxon>Candidatus Aquicultoraceae</taxon>
        <taxon>Candidatus Aquicultor</taxon>
    </lineage>
</organism>
<dbReference type="InterPro" id="IPR036388">
    <property type="entry name" value="WH-like_DNA-bd_sf"/>
</dbReference>
<evidence type="ECO:0000256" key="10">
    <source>
        <dbReference type="ARBA" id="ARBA00023125"/>
    </source>
</evidence>
<evidence type="ECO:0000256" key="11">
    <source>
        <dbReference type="ARBA" id="ARBA00023136"/>
    </source>
</evidence>
<evidence type="ECO:0000256" key="5">
    <source>
        <dbReference type="ARBA" id="ARBA00022692"/>
    </source>
</evidence>
<accession>A0A2M7T858</accession>
<dbReference type="Pfam" id="PF17854">
    <property type="entry name" value="FtsK_alpha"/>
    <property type="match status" value="1"/>
</dbReference>
<feature type="transmembrane region" description="Helical" evidence="16">
    <location>
        <begin position="57"/>
        <end position="78"/>
    </location>
</feature>
<keyword evidence="5 16" id="KW-0812">Transmembrane</keyword>
<dbReference type="SUPFAM" id="SSF52540">
    <property type="entry name" value="P-loop containing nucleoside triphosphate hydrolases"/>
    <property type="match status" value="1"/>
</dbReference>
<evidence type="ECO:0000313" key="18">
    <source>
        <dbReference type="EMBL" id="PIZ37808.1"/>
    </source>
</evidence>
<dbReference type="GO" id="GO:0007059">
    <property type="term" value="P:chromosome segregation"/>
    <property type="evidence" value="ECO:0007669"/>
    <property type="project" value="UniProtKB-KW"/>
</dbReference>
<feature type="transmembrane region" description="Helical" evidence="16">
    <location>
        <begin position="140"/>
        <end position="163"/>
    </location>
</feature>
<dbReference type="PROSITE" id="PS50901">
    <property type="entry name" value="FTSK"/>
    <property type="match status" value="1"/>
</dbReference>
<evidence type="ECO:0000256" key="14">
    <source>
        <dbReference type="ARBA" id="ARBA00025923"/>
    </source>
</evidence>
<dbReference type="Gene3D" id="1.10.10.10">
    <property type="entry name" value="Winged helix-like DNA-binding domain superfamily/Winged helix DNA-binding domain"/>
    <property type="match status" value="1"/>
</dbReference>
<keyword evidence="6 15" id="KW-0547">Nucleotide-binding</keyword>
<evidence type="ECO:0000256" key="9">
    <source>
        <dbReference type="ARBA" id="ARBA00022989"/>
    </source>
</evidence>
<dbReference type="PANTHER" id="PTHR22683">
    <property type="entry name" value="SPORULATION PROTEIN RELATED"/>
    <property type="match status" value="1"/>
</dbReference>
<feature type="transmembrane region" description="Helical" evidence="16">
    <location>
        <begin position="84"/>
        <end position="103"/>
    </location>
</feature>
<dbReference type="GO" id="GO:0005524">
    <property type="term" value="F:ATP binding"/>
    <property type="evidence" value="ECO:0007669"/>
    <property type="project" value="UniProtKB-UniRule"/>
</dbReference>
<evidence type="ECO:0000256" key="8">
    <source>
        <dbReference type="ARBA" id="ARBA00022840"/>
    </source>
</evidence>
<dbReference type="Pfam" id="PF09397">
    <property type="entry name" value="FtsK_gamma"/>
    <property type="match status" value="1"/>
</dbReference>
<keyword evidence="10" id="KW-0238">DNA-binding</keyword>
<name>A0A2M7T858_9ACTN</name>
<dbReference type="PANTHER" id="PTHR22683:SF41">
    <property type="entry name" value="DNA TRANSLOCASE FTSK"/>
    <property type="match status" value="1"/>
</dbReference>
<keyword evidence="4 18" id="KW-0132">Cell division</keyword>
<feature type="transmembrane region" description="Helical" evidence="16">
    <location>
        <begin position="115"/>
        <end position="134"/>
    </location>
</feature>
<evidence type="ECO:0000256" key="2">
    <source>
        <dbReference type="ARBA" id="ARBA00006474"/>
    </source>
</evidence>
<dbReference type="InterPro" id="IPR041027">
    <property type="entry name" value="FtsK_alpha"/>
</dbReference>
<dbReference type="InterPro" id="IPR027417">
    <property type="entry name" value="P-loop_NTPase"/>
</dbReference>
<dbReference type="InterPro" id="IPR018541">
    <property type="entry name" value="Ftsk_gamma"/>
</dbReference>
<dbReference type="GO" id="GO:0003677">
    <property type="term" value="F:DNA binding"/>
    <property type="evidence" value="ECO:0007669"/>
    <property type="project" value="UniProtKB-KW"/>
</dbReference>
<keyword evidence="3" id="KW-1003">Cell membrane</keyword>
<dbReference type="InterPro" id="IPR050206">
    <property type="entry name" value="FtsK/SpoIIIE/SftA"/>
</dbReference>
<evidence type="ECO:0000256" key="16">
    <source>
        <dbReference type="SAM" id="Phobius"/>
    </source>
</evidence>
<dbReference type="Gene3D" id="3.30.980.40">
    <property type="match status" value="1"/>
</dbReference>
<dbReference type="InterPro" id="IPR002543">
    <property type="entry name" value="FtsK_dom"/>
</dbReference>
<protein>
    <submittedName>
        <fullName evidence="18">Cell division protein FtsK</fullName>
    </submittedName>
</protein>
<dbReference type="SMART" id="SM00843">
    <property type="entry name" value="Ftsk_gamma"/>
    <property type="match status" value="1"/>
</dbReference>